<keyword evidence="2" id="KW-1133">Transmembrane helix</keyword>
<keyword evidence="2" id="KW-0472">Membrane</keyword>
<protein>
    <submittedName>
        <fullName evidence="3">Uncharacterized protein</fullName>
    </submittedName>
</protein>
<evidence type="ECO:0000256" key="1">
    <source>
        <dbReference type="SAM" id="MobiDB-lite"/>
    </source>
</evidence>
<dbReference type="OMA" id="NFFYSIM"/>
<dbReference type="OrthoDB" id="386624at2759"/>
<dbReference type="VEuPathDB" id="PlasmoDB:AK88_02076"/>
<sequence length="414" mass="46578">MYSMHTDIMYLQSRRKFTQYYVLSLLSDFMKTVLLLFDTLIFCFTISISLLMMLFGYLGVISEKPITLHGKLYIGTVYLDILLNFLIALVFMYNIFIMSTCNLSYMAKFIVNRNFFYSIMTMIIVLCLLSIVFNIYALYYARRFKTFVMAIENDTKNAKANARTHVRFNLRSCTKGSKSARVNANVRENVPGNRGAQERAHTRGNVYMHGNVFPPGIVSTATNLPTVGICSTEGNTLAPGNVQSNANGNKSGKAQALASTRRNGKENSAISGEKISITIDENTGPDGKPLEDSFKLEKPSFKVAKTVFPLDAGNKINDMLEDNAKTKMSMKKKITPGLDKEQQNVESRRNKFVNDDIGPKNVEIIKEGVKQEMPSVRKEENELPQVHPSEKEVHPGKNAEKKLPQMSNVEKNIL</sequence>
<reference evidence="3 4" key="1">
    <citation type="submission" date="2014-03" db="EMBL/GenBank/DDBJ databases">
        <title>The Genome Sequence of Plasmodium fragile nilgiri.</title>
        <authorList>
            <consortium name="The Broad Institute Genomics Platform"/>
            <consortium name="The Broad Institute Genome Sequencing Center for Infectious Disease"/>
            <person name="Neafsey D."/>
            <person name="Duraisingh M."/>
            <person name="Young S.K."/>
            <person name="Zeng Q."/>
            <person name="Gargeya S."/>
            <person name="Abouelleil A."/>
            <person name="Alvarado L."/>
            <person name="Chapman S.B."/>
            <person name="Gainer-Dewar J."/>
            <person name="Goldberg J."/>
            <person name="Griggs A."/>
            <person name="Gujja S."/>
            <person name="Hansen M."/>
            <person name="Howarth C."/>
            <person name="Imamovic A."/>
            <person name="Larimer J."/>
            <person name="Pearson M."/>
            <person name="Poon T.W."/>
            <person name="Priest M."/>
            <person name="Roberts A."/>
            <person name="Saif S."/>
            <person name="Shea T."/>
            <person name="Sykes S."/>
            <person name="Wortman J."/>
            <person name="Nusbaum C."/>
            <person name="Birren B."/>
        </authorList>
    </citation>
    <scope>NUCLEOTIDE SEQUENCE [LARGE SCALE GENOMIC DNA]</scope>
    <source>
        <strain evidence="4">nilgiri</strain>
    </source>
</reference>
<dbReference type="AlphaFoldDB" id="A0A0D9QMI9"/>
<organism evidence="3 4">
    <name type="scientific">Plasmodium fragile</name>
    <dbReference type="NCBI Taxonomy" id="5857"/>
    <lineage>
        <taxon>Eukaryota</taxon>
        <taxon>Sar</taxon>
        <taxon>Alveolata</taxon>
        <taxon>Apicomplexa</taxon>
        <taxon>Aconoidasida</taxon>
        <taxon>Haemosporida</taxon>
        <taxon>Plasmodiidae</taxon>
        <taxon>Plasmodium</taxon>
        <taxon>Plasmodium (Plasmodium)</taxon>
    </lineage>
</organism>
<feature type="compositionally biased region" description="Basic and acidic residues" evidence="1">
    <location>
        <begin position="369"/>
        <end position="381"/>
    </location>
</feature>
<evidence type="ECO:0000313" key="3">
    <source>
        <dbReference type="EMBL" id="KJP88295.1"/>
    </source>
</evidence>
<dbReference type="RefSeq" id="XP_012335133.1">
    <property type="nucleotide sequence ID" value="XM_012479710.1"/>
</dbReference>
<name>A0A0D9QMI9_PLAFR</name>
<feature type="compositionally biased region" description="Polar residues" evidence="1">
    <location>
        <begin position="405"/>
        <end position="414"/>
    </location>
</feature>
<dbReference type="Proteomes" id="UP000054561">
    <property type="component" value="Unassembled WGS sequence"/>
</dbReference>
<feature type="region of interest" description="Disordered" evidence="1">
    <location>
        <begin position="369"/>
        <end position="414"/>
    </location>
</feature>
<feature type="compositionally biased region" description="Basic and acidic residues" evidence="1">
    <location>
        <begin position="388"/>
        <end position="403"/>
    </location>
</feature>
<feature type="transmembrane region" description="Helical" evidence="2">
    <location>
        <begin position="72"/>
        <end position="95"/>
    </location>
</feature>
<dbReference type="GeneID" id="24267390"/>
<keyword evidence="4" id="KW-1185">Reference proteome</keyword>
<evidence type="ECO:0000313" key="4">
    <source>
        <dbReference type="Proteomes" id="UP000054561"/>
    </source>
</evidence>
<feature type="transmembrane region" description="Helical" evidence="2">
    <location>
        <begin position="115"/>
        <end position="139"/>
    </location>
</feature>
<proteinExistence type="predicted"/>
<gene>
    <name evidence="3" type="ORF">AK88_02076</name>
</gene>
<dbReference type="EMBL" id="KQ001663">
    <property type="protein sequence ID" value="KJP88295.1"/>
    <property type="molecule type" value="Genomic_DNA"/>
</dbReference>
<keyword evidence="2" id="KW-0812">Transmembrane</keyword>
<feature type="transmembrane region" description="Helical" evidence="2">
    <location>
        <begin position="33"/>
        <end position="60"/>
    </location>
</feature>
<accession>A0A0D9QMI9</accession>
<evidence type="ECO:0000256" key="2">
    <source>
        <dbReference type="SAM" id="Phobius"/>
    </source>
</evidence>